<keyword evidence="5" id="KW-0378">Hydrolase</keyword>
<dbReference type="Pfam" id="PF01975">
    <property type="entry name" value="SurE"/>
    <property type="match status" value="1"/>
</dbReference>
<sequence length="261" mass="26737">MRILVTNDDGIDAPGLHAVATALATEGYEITIAAPRGECSGSGSSLGTLEHGAEIAYTERRFEHLPGVQALSFDAPPAFAVFAACAGVFGPPPDLVVSGINPGPNTGRMILNSSTVAAALTASTLGVRGLAVSCGFPPEHRFDTAGRIAVSAAQWMLAHSAHRAVLNVNVPDLDISEVKGVRMAPLAPRGLLGLTFDKTPDTVRLLRFANTERLGTGTDSALVRDGYVSISAISAVAANSEGSGVAAHVEACLPFPVAAES</sequence>
<evidence type="ECO:0000256" key="4">
    <source>
        <dbReference type="ARBA" id="ARBA00022723"/>
    </source>
</evidence>
<dbReference type="EC" id="3.1.3.5" evidence="3"/>
<evidence type="ECO:0000256" key="2">
    <source>
        <dbReference type="ARBA" id="ARBA00011062"/>
    </source>
</evidence>
<comment type="similarity">
    <text evidence="2">Belongs to the SurE nucleotidase family.</text>
</comment>
<accession>A0A1H4V388</accession>
<dbReference type="AlphaFoldDB" id="A0A1H4V388"/>
<proteinExistence type="inferred from homology"/>
<dbReference type="InterPro" id="IPR002828">
    <property type="entry name" value="SurE-like_Pase/nucleotidase"/>
</dbReference>
<dbReference type="InterPro" id="IPR030048">
    <property type="entry name" value="SurE"/>
</dbReference>
<dbReference type="OrthoDB" id="9780815at2"/>
<feature type="domain" description="Survival protein SurE-like phosphatase/nucleotidase" evidence="6">
    <location>
        <begin position="3"/>
        <end position="187"/>
    </location>
</feature>
<evidence type="ECO:0000259" key="6">
    <source>
        <dbReference type="Pfam" id="PF01975"/>
    </source>
</evidence>
<reference evidence="8" key="1">
    <citation type="submission" date="2016-10" db="EMBL/GenBank/DDBJ databases">
        <authorList>
            <person name="Varghese N."/>
            <person name="Submissions S."/>
        </authorList>
    </citation>
    <scope>NUCLEOTIDE SEQUENCE [LARGE SCALE GENOMIC DNA]</scope>
    <source>
        <strain evidence="8">DSM 44498</strain>
    </source>
</reference>
<comment type="catalytic activity">
    <reaction evidence="1">
        <text>a ribonucleoside 5'-phosphate + H2O = a ribonucleoside + phosphate</text>
        <dbReference type="Rhea" id="RHEA:12484"/>
        <dbReference type="ChEBI" id="CHEBI:15377"/>
        <dbReference type="ChEBI" id="CHEBI:18254"/>
        <dbReference type="ChEBI" id="CHEBI:43474"/>
        <dbReference type="ChEBI" id="CHEBI:58043"/>
        <dbReference type="EC" id="3.1.3.5"/>
    </reaction>
</comment>
<keyword evidence="8" id="KW-1185">Reference proteome</keyword>
<protein>
    <recommendedName>
        <fullName evidence="3">5'-nucleotidase</fullName>
        <ecNumber evidence="3">3.1.3.5</ecNumber>
    </recommendedName>
</protein>
<keyword evidence="4" id="KW-0479">Metal-binding</keyword>
<dbReference type="PANTHER" id="PTHR30457:SF0">
    <property type="entry name" value="PHOSPHATASE, PUTATIVE (AFU_ORTHOLOGUE AFUA_4G01070)-RELATED"/>
    <property type="match status" value="1"/>
</dbReference>
<dbReference type="GO" id="GO:0046872">
    <property type="term" value="F:metal ion binding"/>
    <property type="evidence" value="ECO:0007669"/>
    <property type="project" value="UniProtKB-KW"/>
</dbReference>
<evidence type="ECO:0000256" key="5">
    <source>
        <dbReference type="ARBA" id="ARBA00022801"/>
    </source>
</evidence>
<evidence type="ECO:0000313" key="8">
    <source>
        <dbReference type="Proteomes" id="UP000183561"/>
    </source>
</evidence>
<dbReference type="PANTHER" id="PTHR30457">
    <property type="entry name" value="5'-NUCLEOTIDASE SURE"/>
    <property type="match status" value="1"/>
</dbReference>
<name>A0A1H4V388_9NOCA</name>
<dbReference type="Proteomes" id="UP000183561">
    <property type="component" value="Unassembled WGS sequence"/>
</dbReference>
<gene>
    <name evidence="7" type="ORF">SAMN04490239_5326</name>
</gene>
<dbReference type="InterPro" id="IPR036523">
    <property type="entry name" value="SurE-like_sf"/>
</dbReference>
<evidence type="ECO:0000256" key="1">
    <source>
        <dbReference type="ARBA" id="ARBA00000815"/>
    </source>
</evidence>
<dbReference type="EMBL" id="FNSV01000005">
    <property type="protein sequence ID" value="SEC75539.1"/>
    <property type="molecule type" value="Genomic_DNA"/>
</dbReference>
<organism evidence="7 8">
    <name type="scientific">Rhodococcus koreensis</name>
    <dbReference type="NCBI Taxonomy" id="99653"/>
    <lineage>
        <taxon>Bacteria</taxon>
        <taxon>Bacillati</taxon>
        <taxon>Actinomycetota</taxon>
        <taxon>Actinomycetes</taxon>
        <taxon>Mycobacteriales</taxon>
        <taxon>Nocardiaceae</taxon>
        <taxon>Rhodococcus</taxon>
    </lineage>
</organism>
<dbReference type="SUPFAM" id="SSF64167">
    <property type="entry name" value="SurE-like"/>
    <property type="match status" value="1"/>
</dbReference>
<dbReference type="Gene3D" id="3.40.1210.10">
    <property type="entry name" value="Survival protein SurE-like phosphatase/nucleotidase"/>
    <property type="match status" value="1"/>
</dbReference>
<dbReference type="GO" id="GO:0008253">
    <property type="term" value="F:5'-nucleotidase activity"/>
    <property type="evidence" value="ECO:0007669"/>
    <property type="project" value="UniProtKB-EC"/>
</dbReference>
<evidence type="ECO:0000256" key="3">
    <source>
        <dbReference type="ARBA" id="ARBA00012643"/>
    </source>
</evidence>
<dbReference type="RefSeq" id="WP_072943659.1">
    <property type="nucleotide sequence ID" value="NZ_CP070609.1"/>
</dbReference>
<evidence type="ECO:0000313" key="7">
    <source>
        <dbReference type="EMBL" id="SEC75539.1"/>
    </source>
</evidence>